<comment type="caution">
    <text evidence="2">The sequence shown here is derived from an EMBL/GenBank/DDBJ whole genome shotgun (WGS) entry which is preliminary data.</text>
</comment>
<dbReference type="Proteomes" id="UP000824264">
    <property type="component" value="Unassembled WGS sequence"/>
</dbReference>
<evidence type="ECO:0000313" key="2">
    <source>
        <dbReference type="EMBL" id="HIW79710.1"/>
    </source>
</evidence>
<sequence length="200" mass="21217">MIFLTEEDVRQRCELGQGGEFCLQAGERLTPAATELLRSRNCRVILPGQCTVEAPAADKAPEKPEPAPAVEAAPAAPAAPADSSFPDGTYLDADTVVSKSHPRIFLRGKLDTLISSTVLVQTGFDGNNKLPAVLKNGLADVNVWLWQILQAEVSGEALPEQALCGMNAEALRLVSHDPMTYLGQGHLVPDVALGPNVALL</sequence>
<reference evidence="2" key="1">
    <citation type="journal article" date="2021" name="PeerJ">
        <title>Extensive microbial diversity within the chicken gut microbiome revealed by metagenomics and culture.</title>
        <authorList>
            <person name="Gilroy R."/>
            <person name="Ravi A."/>
            <person name="Getino M."/>
            <person name="Pursley I."/>
            <person name="Horton D.L."/>
            <person name="Alikhan N.F."/>
            <person name="Baker D."/>
            <person name="Gharbi K."/>
            <person name="Hall N."/>
            <person name="Watson M."/>
            <person name="Adriaenssens E.M."/>
            <person name="Foster-Nyarko E."/>
            <person name="Jarju S."/>
            <person name="Secka A."/>
            <person name="Antonio M."/>
            <person name="Oren A."/>
            <person name="Chaudhuri R.R."/>
            <person name="La Ragione R."/>
            <person name="Hildebrand F."/>
            <person name="Pallen M.J."/>
        </authorList>
    </citation>
    <scope>NUCLEOTIDE SEQUENCE</scope>
    <source>
        <strain evidence="2">ChiSxjej5B17-1746</strain>
    </source>
</reference>
<proteinExistence type="predicted"/>
<organism evidence="2 3">
    <name type="scientific">Candidatus Bilophila faecipullorum</name>
    <dbReference type="NCBI Taxonomy" id="2838482"/>
    <lineage>
        <taxon>Bacteria</taxon>
        <taxon>Pseudomonadati</taxon>
        <taxon>Thermodesulfobacteriota</taxon>
        <taxon>Desulfovibrionia</taxon>
        <taxon>Desulfovibrionales</taxon>
        <taxon>Desulfovibrionaceae</taxon>
        <taxon>Bilophila</taxon>
    </lineage>
</organism>
<gene>
    <name evidence="2" type="ORF">H9874_11305</name>
</gene>
<feature type="region of interest" description="Disordered" evidence="1">
    <location>
        <begin position="55"/>
        <end position="84"/>
    </location>
</feature>
<accession>A0A9D1UAX3</accession>
<evidence type="ECO:0000256" key="1">
    <source>
        <dbReference type="SAM" id="MobiDB-lite"/>
    </source>
</evidence>
<name>A0A9D1UAX3_9BACT</name>
<protein>
    <submittedName>
        <fullName evidence="2">Cobalamin adenosyltransferase</fullName>
    </submittedName>
</protein>
<reference evidence="2" key="2">
    <citation type="submission" date="2021-04" db="EMBL/GenBank/DDBJ databases">
        <authorList>
            <person name="Gilroy R."/>
        </authorList>
    </citation>
    <scope>NUCLEOTIDE SEQUENCE</scope>
    <source>
        <strain evidence="2">ChiSxjej5B17-1746</strain>
    </source>
</reference>
<evidence type="ECO:0000313" key="3">
    <source>
        <dbReference type="Proteomes" id="UP000824264"/>
    </source>
</evidence>
<feature type="compositionally biased region" description="Low complexity" evidence="1">
    <location>
        <begin position="68"/>
        <end position="82"/>
    </location>
</feature>
<dbReference type="EMBL" id="DXGI01000419">
    <property type="protein sequence ID" value="HIW79710.1"/>
    <property type="molecule type" value="Genomic_DNA"/>
</dbReference>
<feature type="non-terminal residue" evidence="2">
    <location>
        <position position="200"/>
    </location>
</feature>
<dbReference type="AlphaFoldDB" id="A0A9D1UAX3"/>